<dbReference type="InterPro" id="IPR037523">
    <property type="entry name" value="VOC_core"/>
</dbReference>
<dbReference type="Gene3D" id="3.10.180.10">
    <property type="entry name" value="2,3-Dihydroxybiphenyl 1,2-Dioxygenase, domain 1"/>
    <property type="match status" value="1"/>
</dbReference>
<dbReference type="CDD" id="cd06587">
    <property type="entry name" value="VOC"/>
    <property type="match status" value="1"/>
</dbReference>
<protein>
    <submittedName>
        <fullName evidence="2">VOC family protein</fullName>
    </submittedName>
</protein>
<dbReference type="RefSeq" id="WP_239679057.1">
    <property type="nucleotide sequence ID" value="NZ_CP070499.1"/>
</dbReference>
<dbReference type="SUPFAM" id="SSF54593">
    <property type="entry name" value="Glyoxalase/Bleomycin resistance protein/Dihydroxybiphenyl dioxygenase"/>
    <property type="match status" value="1"/>
</dbReference>
<evidence type="ECO:0000313" key="3">
    <source>
        <dbReference type="Proteomes" id="UP000662857"/>
    </source>
</evidence>
<dbReference type="InterPro" id="IPR029068">
    <property type="entry name" value="Glyas_Bleomycin-R_OHBP_Dase"/>
</dbReference>
<organism evidence="2 3">
    <name type="scientific">Natronosporangium hydrolyticum</name>
    <dbReference type="NCBI Taxonomy" id="2811111"/>
    <lineage>
        <taxon>Bacteria</taxon>
        <taxon>Bacillati</taxon>
        <taxon>Actinomycetota</taxon>
        <taxon>Actinomycetes</taxon>
        <taxon>Micromonosporales</taxon>
        <taxon>Micromonosporaceae</taxon>
        <taxon>Natronosporangium</taxon>
    </lineage>
</organism>
<name>A0A895YGY8_9ACTN</name>
<feature type="domain" description="VOC" evidence="1">
    <location>
        <begin position="1"/>
        <end position="123"/>
    </location>
</feature>
<evidence type="ECO:0000259" key="1">
    <source>
        <dbReference type="PROSITE" id="PS51819"/>
    </source>
</evidence>
<dbReference type="Proteomes" id="UP000662857">
    <property type="component" value="Chromosome"/>
</dbReference>
<dbReference type="PROSITE" id="PS51819">
    <property type="entry name" value="VOC"/>
    <property type="match status" value="1"/>
</dbReference>
<proteinExistence type="predicted"/>
<dbReference type="AlphaFoldDB" id="A0A895YGY8"/>
<accession>A0A895YGY8</accession>
<dbReference type="EMBL" id="CP070499">
    <property type="protein sequence ID" value="QSB16821.1"/>
    <property type="molecule type" value="Genomic_DNA"/>
</dbReference>
<dbReference type="KEGG" id="nhy:JQS43_11350"/>
<gene>
    <name evidence="2" type="ORF">JQS43_11350</name>
</gene>
<evidence type="ECO:0000313" key="2">
    <source>
        <dbReference type="EMBL" id="QSB16821.1"/>
    </source>
</evidence>
<reference evidence="2" key="1">
    <citation type="submission" date="2021-02" db="EMBL/GenBank/DDBJ databases">
        <title>Natrosporangium hydrolyticum gen. nov., sp. nov, a haloalkaliphilic actinobacterium from a soda solonchak soil.</title>
        <authorList>
            <person name="Sorokin D.Y."/>
            <person name="Khijniak T.V."/>
            <person name="Zakharycheva A.P."/>
            <person name="Boueva O.V."/>
            <person name="Ariskina E.V."/>
            <person name="Hahnke R.L."/>
            <person name="Bunk B."/>
            <person name="Sproer C."/>
            <person name="Schumann P."/>
            <person name="Evtushenko L.I."/>
            <person name="Kublanov I.V."/>
        </authorList>
    </citation>
    <scope>NUCLEOTIDE SEQUENCE</scope>
    <source>
        <strain evidence="2">DSM 106523</strain>
    </source>
</reference>
<keyword evidence="3" id="KW-1185">Reference proteome</keyword>
<sequence length="129" mass="13961">MTPLPVVYVSDMEKSLRFYRCLGLAERTRSRSNAWVELSGPDGQLALHRAEGMSPPDPPAEPAEAVAAGRVTLAFVCPGPLEELAQRLALAGFATRRGIADEAFGRSLVVADPDGLLIQVNEHDEELYT</sequence>
<dbReference type="InterPro" id="IPR004360">
    <property type="entry name" value="Glyas_Fos-R_dOase_dom"/>
</dbReference>
<dbReference type="Pfam" id="PF00903">
    <property type="entry name" value="Glyoxalase"/>
    <property type="match status" value="1"/>
</dbReference>